<comment type="similarity">
    <text evidence="1">Belongs to the SorC transcriptional regulatory family.</text>
</comment>
<evidence type="ECO:0000256" key="2">
    <source>
        <dbReference type="ARBA" id="ARBA00023015"/>
    </source>
</evidence>
<dbReference type="Pfam" id="PF13412">
    <property type="entry name" value="HTH_24"/>
    <property type="match status" value="1"/>
</dbReference>
<name>A0A9D1N413_9FIRM</name>
<dbReference type="PANTHER" id="PTHR34294">
    <property type="entry name" value="TRANSCRIPTIONAL REGULATOR-RELATED"/>
    <property type="match status" value="1"/>
</dbReference>
<gene>
    <name evidence="6" type="ORF">IAD24_05105</name>
</gene>
<keyword evidence="3" id="KW-0238">DNA-binding</keyword>
<keyword evidence="2" id="KW-0805">Transcription regulation</keyword>
<dbReference type="Pfam" id="PF04198">
    <property type="entry name" value="Sugar-bind"/>
    <property type="match status" value="1"/>
</dbReference>
<evidence type="ECO:0000313" key="7">
    <source>
        <dbReference type="Proteomes" id="UP000824128"/>
    </source>
</evidence>
<dbReference type="SUPFAM" id="SSF100950">
    <property type="entry name" value="NagB/RpiA/CoA transferase-like"/>
    <property type="match status" value="1"/>
</dbReference>
<dbReference type="GO" id="GO:0003677">
    <property type="term" value="F:DNA binding"/>
    <property type="evidence" value="ECO:0007669"/>
    <property type="project" value="UniProtKB-KW"/>
</dbReference>
<dbReference type="Gene3D" id="3.40.50.1360">
    <property type="match status" value="1"/>
</dbReference>
<dbReference type="InterPro" id="IPR007324">
    <property type="entry name" value="Sugar-bd_dom_put"/>
</dbReference>
<dbReference type="PANTHER" id="PTHR34294:SF1">
    <property type="entry name" value="TRANSCRIPTIONAL REGULATOR LSRR"/>
    <property type="match status" value="1"/>
</dbReference>
<dbReference type="Gene3D" id="1.10.10.60">
    <property type="entry name" value="Homeodomain-like"/>
    <property type="match status" value="1"/>
</dbReference>
<keyword evidence="4" id="KW-0804">Transcription</keyword>
<sequence>MTKKQDLTLLYRIARQYYIDRIPQTQIAEKENISRSQISRLITRAEQMGIVKFSVQLPERPGLEAMTEAVRTQLHLKDVVVAPVGDDDADETQRRAAIADLAAQYLTRLFRNAHTVGIGWGRTMYEMSLLLPYRRGVDRALFVPLVGISGTSDPCLQINAIVDRVAERHRARSYFVGLPTYQCRQIALTGIEEQRVRHLEEYWSKLDVAVFGLGNTPPKGHLDISEIDETYEQAICNSGAIGDILSQYFRADGSIPDIESEYRKLAFDIRRLPDVRLTVCLAGGQDKRDAIIAAARSRLFKILVTDSATAREIYNKLYQEGAVLEG</sequence>
<dbReference type="InterPro" id="IPR037171">
    <property type="entry name" value="NagB/RpiA_transferase-like"/>
</dbReference>
<evidence type="ECO:0000313" key="6">
    <source>
        <dbReference type="EMBL" id="HIU94521.1"/>
    </source>
</evidence>
<evidence type="ECO:0000256" key="4">
    <source>
        <dbReference type="ARBA" id="ARBA00023163"/>
    </source>
</evidence>
<organism evidence="6 7">
    <name type="scientific">Candidatus Aphodomorpha intestinavium</name>
    <dbReference type="NCBI Taxonomy" id="2840672"/>
    <lineage>
        <taxon>Bacteria</taxon>
        <taxon>Bacillati</taxon>
        <taxon>Bacillota</taxon>
        <taxon>Clostridia</taxon>
        <taxon>Eubacteriales</taxon>
        <taxon>Candidatus Aphodomorpha</taxon>
    </lineage>
</organism>
<evidence type="ECO:0000256" key="1">
    <source>
        <dbReference type="ARBA" id="ARBA00010466"/>
    </source>
</evidence>
<dbReference type="AlphaFoldDB" id="A0A9D1N413"/>
<protein>
    <submittedName>
        <fullName evidence="6">Winged helix-turn-helix transcriptional regulator</fullName>
    </submittedName>
</protein>
<reference evidence="6" key="2">
    <citation type="journal article" date="2021" name="PeerJ">
        <title>Extensive microbial diversity within the chicken gut microbiome revealed by metagenomics and culture.</title>
        <authorList>
            <person name="Gilroy R."/>
            <person name="Ravi A."/>
            <person name="Getino M."/>
            <person name="Pursley I."/>
            <person name="Horton D.L."/>
            <person name="Alikhan N.F."/>
            <person name="Baker D."/>
            <person name="Gharbi K."/>
            <person name="Hall N."/>
            <person name="Watson M."/>
            <person name="Adriaenssens E.M."/>
            <person name="Foster-Nyarko E."/>
            <person name="Jarju S."/>
            <person name="Secka A."/>
            <person name="Antonio M."/>
            <person name="Oren A."/>
            <person name="Chaudhuri R.R."/>
            <person name="La Ragione R."/>
            <person name="Hildebrand F."/>
            <person name="Pallen M.J."/>
        </authorList>
    </citation>
    <scope>NUCLEOTIDE SEQUENCE</scope>
    <source>
        <strain evidence="6">ChiGjej2B2-16831</strain>
    </source>
</reference>
<feature type="domain" description="Sugar-binding" evidence="5">
    <location>
        <begin position="67"/>
        <end position="313"/>
    </location>
</feature>
<dbReference type="Proteomes" id="UP000824128">
    <property type="component" value="Unassembled WGS sequence"/>
</dbReference>
<comment type="caution">
    <text evidence="6">The sequence shown here is derived from an EMBL/GenBank/DDBJ whole genome shotgun (WGS) entry which is preliminary data.</text>
</comment>
<evidence type="ECO:0000256" key="3">
    <source>
        <dbReference type="ARBA" id="ARBA00023125"/>
    </source>
</evidence>
<proteinExistence type="inferred from homology"/>
<dbReference type="GO" id="GO:0030246">
    <property type="term" value="F:carbohydrate binding"/>
    <property type="evidence" value="ECO:0007669"/>
    <property type="project" value="InterPro"/>
</dbReference>
<accession>A0A9D1N413</accession>
<reference evidence="6" key="1">
    <citation type="submission" date="2020-10" db="EMBL/GenBank/DDBJ databases">
        <authorList>
            <person name="Gilroy R."/>
        </authorList>
    </citation>
    <scope>NUCLEOTIDE SEQUENCE</scope>
    <source>
        <strain evidence="6">ChiGjej2B2-16831</strain>
    </source>
</reference>
<dbReference type="InterPro" id="IPR051054">
    <property type="entry name" value="SorC_transcr_regulators"/>
</dbReference>
<dbReference type="EMBL" id="DVNZ01000161">
    <property type="protein sequence ID" value="HIU94521.1"/>
    <property type="molecule type" value="Genomic_DNA"/>
</dbReference>
<evidence type="ECO:0000259" key="5">
    <source>
        <dbReference type="Pfam" id="PF04198"/>
    </source>
</evidence>